<evidence type="ECO:0000313" key="3">
    <source>
        <dbReference type="EMBL" id="EGC48720.1"/>
    </source>
</evidence>
<dbReference type="HOGENOM" id="CLU_966330_0_0_1"/>
<reference evidence="4" key="1">
    <citation type="submission" date="2008-07" db="EMBL/GenBank/DDBJ databases">
        <title>Annotation of Ajellomyces capsulatus strain H88.</title>
        <authorList>
            <person name="Champion M."/>
            <person name="Cuomo C."/>
            <person name="Ma L.-J."/>
            <person name="Henn M.R."/>
            <person name="Sil A."/>
            <person name="Goldman B."/>
            <person name="Young S.K."/>
            <person name="Kodira C.D."/>
            <person name="Zeng Q."/>
            <person name="Koehrsen M."/>
            <person name="Alvarado L."/>
            <person name="Berlin A."/>
            <person name="Borenstein D."/>
            <person name="Chen Z."/>
            <person name="Engels R."/>
            <person name="Freedman E."/>
            <person name="Gellesch M."/>
            <person name="Goldberg J."/>
            <person name="Griggs A."/>
            <person name="Gujja S."/>
            <person name="Heiman D."/>
            <person name="Hepburn T."/>
            <person name="Howarth C."/>
            <person name="Jen D."/>
            <person name="Larson L."/>
            <person name="Lewis B."/>
            <person name="Mehta T."/>
            <person name="Park D."/>
            <person name="Pearson M."/>
            <person name="Roberts A."/>
            <person name="Saif S."/>
            <person name="Shea T."/>
            <person name="Shenoy N."/>
            <person name="Sisk P."/>
            <person name="Stolte C."/>
            <person name="Sykes S."/>
            <person name="Walk T."/>
            <person name="White J."/>
            <person name="Yandava C."/>
            <person name="Klein B."/>
            <person name="McEwen J.G."/>
            <person name="Puccia R."/>
            <person name="Goldman G.H."/>
            <person name="Felipe M.S."/>
            <person name="Nino-Vega G."/>
            <person name="San-Blas G."/>
            <person name="Taylor J."/>
            <person name="Mendoza L."/>
            <person name="Galagan J."/>
            <person name="Nusbaum C."/>
            <person name="Birren B."/>
        </authorList>
    </citation>
    <scope>NUCLEOTIDE SEQUENCE [LARGE SCALE GENOMIC DNA]</scope>
    <source>
        <strain evidence="4">H88</strain>
    </source>
</reference>
<organism evidence="4">
    <name type="scientific">Ajellomyces capsulatus (strain H88)</name>
    <name type="common">Darling's disease fungus</name>
    <name type="synonym">Histoplasma capsulatum</name>
    <dbReference type="NCBI Taxonomy" id="544711"/>
    <lineage>
        <taxon>Eukaryota</taxon>
        <taxon>Fungi</taxon>
        <taxon>Dikarya</taxon>
        <taxon>Ascomycota</taxon>
        <taxon>Pezizomycotina</taxon>
        <taxon>Eurotiomycetes</taxon>
        <taxon>Eurotiomycetidae</taxon>
        <taxon>Onygenales</taxon>
        <taxon>Ajellomycetaceae</taxon>
        <taxon>Histoplasma</taxon>
    </lineage>
</organism>
<accession>F0US43</accession>
<protein>
    <submittedName>
        <fullName evidence="3">Uncharacterized protein</fullName>
    </submittedName>
</protein>
<feature type="region of interest" description="Disordered" evidence="1">
    <location>
        <begin position="79"/>
        <end position="99"/>
    </location>
</feature>
<evidence type="ECO:0000256" key="1">
    <source>
        <dbReference type="SAM" id="MobiDB-lite"/>
    </source>
</evidence>
<gene>
    <name evidence="3" type="ORF">HCEG_07935</name>
</gene>
<keyword evidence="2" id="KW-0472">Membrane</keyword>
<keyword evidence="2" id="KW-1133">Transmembrane helix</keyword>
<dbReference type="EMBL" id="DS990642">
    <property type="protein sequence ID" value="EGC48720.1"/>
    <property type="molecule type" value="Genomic_DNA"/>
</dbReference>
<name>F0US43_AJEC8</name>
<dbReference type="VEuPathDB" id="FungiDB:I7I53_06988"/>
<dbReference type="Pfam" id="PF11917">
    <property type="entry name" value="DUF3435"/>
    <property type="match status" value="1"/>
</dbReference>
<proteinExistence type="predicted"/>
<keyword evidence="2" id="KW-0812">Transmembrane</keyword>
<feature type="compositionally biased region" description="Basic and acidic residues" evidence="1">
    <location>
        <begin position="84"/>
        <end position="96"/>
    </location>
</feature>
<dbReference type="InterPro" id="IPR021842">
    <property type="entry name" value="DUF3435"/>
</dbReference>
<dbReference type="Proteomes" id="UP000008142">
    <property type="component" value="Unassembled WGS sequence"/>
</dbReference>
<dbReference type="AlphaFoldDB" id="F0US43"/>
<feature type="transmembrane region" description="Helical" evidence="2">
    <location>
        <begin position="152"/>
        <end position="168"/>
    </location>
</feature>
<dbReference type="OrthoDB" id="4485682at2759"/>
<sequence length="288" mass="33059">MSKYYYSQVISSNDDGTINESFYLNMNSGSDCRYETELTEPDSDVPCNRHRGKYKCQQLHYRLSTSVFKKIVAAAATNNSDDNTDLKNNTDNKILSEDENNNYSSDLAKKYELNTQKKKKTSVDLKVSLQQNSSSRLYLPTVEFHYRFTKKHLSLTLINTFILSEIIYKPSLILSLYNFLFDILFFFSVFKAINLTSIEKLRELIIRGSQQQKSILLKSEMINHYIFCKITKEGELIDNTEQNLILKHASIYQLLAQQTALTASDECTEDDCEAGFKAAESHSEEGLS</sequence>
<evidence type="ECO:0000313" key="4">
    <source>
        <dbReference type="Proteomes" id="UP000008142"/>
    </source>
</evidence>
<evidence type="ECO:0000256" key="2">
    <source>
        <dbReference type="SAM" id="Phobius"/>
    </source>
</evidence>